<dbReference type="Proteomes" id="UP000030655">
    <property type="component" value="Unassembled WGS sequence"/>
</dbReference>
<accession>A0A059EZF3</accession>
<keyword evidence="2" id="KW-1185">Reference proteome</keyword>
<reference evidence="1 2" key="2">
    <citation type="submission" date="2014-03" db="EMBL/GenBank/DDBJ databases">
        <title>The Genome Sequence of Anncaliia algerae insect isolate PRA339.</title>
        <authorList>
            <consortium name="The Broad Institute Genome Sequencing Platform"/>
            <consortium name="The Broad Institute Genome Sequencing Center for Infectious Disease"/>
            <person name="Cuomo C."/>
            <person name="Becnel J."/>
            <person name="Sanscrainte N."/>
            <person name="Walker B."/>
            <person name="Young S.K."/>
            <person name="Zeng Q."/>
            <person name="Gargeya S."/>
            <person name="Fitzgerald M."/>
            <person name="Haas B."/>
            <person name="Abouelleil A."/>
            <person name="Alvarado L."/>
            <person name="Arachchi H.M."/>
            <person name="Berlin A.M."/>
            <person name="Chapman S.B."/>
            <person name="Dewar J."/>
            <person name="Goldberg J."/>
            <person name="Griggs A."/>
            <person name="Gujja S."/>
            <person name="Hansen M."/>
            <person name="Howarth C."/>
            <person name="Imamovic A."/>
            <person name="Larimer J."/>
            <person name="McCowan C."/>
            <person name="Murphy C."/>
            <person name="Neiman D."/>
            <person name="Pearson M."/>
            <person name="Priest M."/>
            <person name="Roberts A."/>
            <person name="Saif S."/>
            <person name="Shea T."/>
            <person name="Sisk P."/>
            <person name="Sykes S."/>
            <person name="Wortman J."/>
            <person name="Nusbaum C."/>
            <person name="Birren B."/>
        </authorList>
    </citation>
    <scope>NUCLEOTIDE SEQUENCE [LARGE SCALE GENOMIC DNA]</scope>
    <source>
        <strain evidence="1 2">PRA339</strain>
    </source>
</reference>
<name>A0A059EZF3_9MICR</name>
<proteinExistence type="predicted"/>
<dbReference type="AlphaFoldDB" id="A0A059EZF3"/>
<dbReference type="VEuPathDB" id="MicrosporidiaDB:H312_02508"/>
<protein>
    <submittedName>
        <fullName evidence="1">Uncharacterized protein</fullName>
    </submittedName>
</protein>
<dbReference type="OrthoDB" id="2187652at2759"/>
<gene>
    <name evidence="1" type="ORF">H312_02508</name>
</gene>
<evidence type="ECO:0000313" key="2">
    <source>
        <dbReference type="Proteomes" id="UP000030655"/>
    </source>
</evidence>
<evidence type="ECO:0000313" key="1">
    <source>
        <dbReference type="EMBL" id="KCZ80104.1"/>
    </source>
</evidence>
<dbReference type="EMBL" id="KK365204">
    <property type="protein sequence ID" value="KCZ80104.1"/>
    <property type="molecule type" value="Genomic_DNA"/>
</dbReference>
<sequence>MDTFTSRTMQARGNGLKELLINKSLFNSYLLGRDHGTMSSLANSKKLLQRIHEETKMTEYGMNHGKNRALTTSTDNKPVQKTRRIRLYIGTALEQEIELKELISIFDQDVLNWVNEFRVVLEEAKWTNDDAIKMIKILVSKELHFLFKDKTTIDTILDSIVKEKYPSTDTRYYLKSLAKTKQDDFILIKNYYNTIVNITS</sequence>
<reference evidence="2" key="1">
    <citation type="submission" date="2013-02" db="EMBL/GenBank/DDBJ databases">
        <authorList>
            <consortium name="The Broad Institute Genome Sequencing Platform"/>
            <person name="Cuomo C."/>
            <person name="Becnel J."/>
            <person name="Sanscrainte N."/>
            <person name="Walker B."/>
            <person name="Young S.K."/>
            <person name="Zeng Q."/>
            <person name="Gargeya S."/>
            <person name="Fitzgerald M."/>
            <person name="Haas B."/>
            <person name="Abouelleil A."/>
            <person name="Alvarado L."/>
            <person name="Arachchi H.M."/>
            <person name="Berlin A.M."/>
            <person name="Chapman S.B."/>
            <person name="Dewar J."/>
            <person name="Goldberg J."/>
            <person name="Griggs A."/>
            <person name="Gujja S."/>
            <person name="Hansen M."/>
            <person name="Howarth C."/>
            <person name="Imamovic A."/>
            <person name="Larimer J."/>
            <person name="McCowan C."/>
            <person name="Murphy C."/>
            <person name="Neiman D."/>
            <person name="Pearson M."/>
            <person name="Priest M."/>
            <person name="Roberts A."/>
            <person name="Saif S."/>
            <person name="Shea T."/>
            <person name="Sisk P."/>
            <person name="Sykes S."/>
            <person name="Wortman J."/>
            <person name="Nusbaum C."/>
            <person name="Birren B."/>
        </authorList>
    </citation>
    <scope>NUCLEOTIDE SEQUENCE [LARGE SCALE GENOMIC DNA]</scope>
    <source>
        <strain evidence="2">PRA339</strain>
    </source>
</reference>
<organism evidence="1 2">
    <name type="scientific">Anncaliia algerae PRA339</name>
    <dbReference type="NCBI Taxonomy" id="1288291"/>
    <lineage>
        <taxon>Eukaryota</taxon>
        <taxon>Fungi</taxon>
        <taxon>Fungi incertae sedis</taxon>
        <taxon>Microsporidia</taxon>
        <taxon>Tubulinosematoidea</taxon>
        <taxon>Tubulinosematidae</taxon>
        <taxon>Anncaliia</taxon>
    </lineage>
</organism>
<dbReference type="HOGENOM" id="CLU_1365951_0_0_1"/>
<feature type="non-terminal residue" evidence="1">
    <location>
        <position position="200"/>
    </location>
</feature>